<reference evidence="1 2" key="1">
    <citation type="submission" date="2015-08" db="EMBL/GenBank/DDBJ databases">
        <title>Next Generation Sequencing and Analysis of the Genome of Puccinia sorghi L Schw, the Causal Agent of Maize Common Rust.</title>
        <authorList>
            <person name="Rochi L."/>
            <person name="Burguener G."/>
            <person name="Darino M."/>
            <person name="Turjanski A."/>
            <person name="Kreff E."/>
            <person name="Dieguez M.J."/>
            <person name="Sacco F."/>
        </authorList>
    </citation>
    <scope>NUCLEOTIDE SEQUENCE [LARGE SCALE GENOMIC DNA]</scope>
    <source>
        <strain evidence="1 2">RO10H11247</strain>
    </source>
</reference>
<proteinExistence type="predicted"/>
<dbReference type="AlphaFoldDB" id="A0A0L6UD27"/>
<accession>A0A0L6UD27</accession>
<evidence type="ECO:0000313" key="2">
    <source>
        <dbReference type="Proteomes" id="UP000037035"/>
    </source>
</evidence>
<keyword evidence="2" id="KW-1185">Reference proteome</keyword>
<protein>
    <submittedName>
        <fullName evidence="1">Uncharacterized protein</fullName>
    </submittedName>
</protein>
<dbReference type="Proteomes" id="UP000037035">
    <property type="component" value="Unassembled WGS sequence"/>
</dbReference>
<gene>
    <name evidence="1" type="ORF">VP01_7288g1</name>
</gene>
<comment type="caution">
    <text evidence="1">The sequence shown here is derived from an EMBL/GenBank/DDBJ whole genome shotgun (WGS) entry which is preliminary data.</text>
</comment>
<dbReference type="EMBL" id="LAVV01012703">
    <property type="protein sequence ID" value="KNZ46421.1"/>
    <property type="molecule type" value="Genomic_DNA"/>
</dbReference>
<dbReference type="VEuPathDB" id="FungiDB:VP01_7288g1"/>
<sequence>MADASSLWNSIMVIIEFTPWDKLTDKDEDNSNFSSKFIHGSKDFILSLLLAPGERVKKYDKQFTESNCAGKSLATTSTRWIPFPSKKKILVKKFNIPSFDYTSWSMLFSYSFQLNWPLLPFPPLILATELLVVPLLLLTTSVEFTLKANIGFSRWFGKQKNKNHLSSHTLLPLPLSLVLACP</sequence>
<organism evidence="1 2">
    <name type="scientific">Puccinia sorghi</name>
    <dbReference type="NCBI Taxonomy" id="27349"/>
    <lineage>
        <taxon>Eukaryota</taxon>
        <taxon>Fungi</taxon>
        <taxon>Dikarya</taxon>
        <taxon>Basidiomycota</taxon>
        <taxon>Pucciniomycotina</taxon>
        <taxon>Pucciniomycetes</taxon>
        <taxon>Pucciniales</taxon>
        <taxon>Pucciniaceae</taxon>
        <taxon>Puccinia</taxon>
    </lineage>
</organism>
<evidence type="ECO:0000313" key="1">
    <source>
        <dbReference type="EMBL" id="KNZ46421.1"/>
    </source>
</evidence>
<name>A0A0L6UD27_9BASI</name>